<organism evidence="2 3">
    <name type="scientific">Microbacterium phage PhriedRice</name>
    <dbReference type="NCBI Taxonomy" id="2652407"/>
    <lineage>
        <taxon>Viruses</taxon>
        <taxon>Duplodnaviria</taxon>
        <taxon>Heunggongvirae</taxon>
        <taxon>Uroviricota</taxon>
        <taxon>Caudoviricetes</taxon>
        <taxon>Eekayvirinae</taxon>
        <taxon>Akonivirus</taxon>
        <taxon>Akonivirus phedro</taxon>
    </lineage>
</organism>
<protein>
    <submittedName>
        <fullName evidence="2">Uncharacterized protein</fullName>
    </submittedName>
</protein>
<dbReference type="EMBL" id="MN310546">
    <property type="protein sequence ID" value="QFG04977.1"/>
    <property type="molecule type" value="Genomic_DNA"/>
</dbReference>
<evidence type="ECO:0000313" key="2">
    <source>
        <dbReference type="EMBL" id="QFG04977.1"/>
    </source>
</evidence>
<accession>A0A5J6T5H1</accession>
<sequence length="103" mass="11767">MALSRHKTVRQALQAVEDSPDWPNDSFEARIEMPVHEMVARNLFDIANHPDPKNQASVNRSLRAQKIILDRLTGTRRMGTHPAVRNQKRVRILDMTQVGGDDE</sequence>
<dbReference type="Proteomes" id="UP000326946">
    <property type="component" value="Segment"/>
</dbReference>
<name>A0A5J6T5H1_9CAUD</name>
<reference evidence="2" key="1">
    <citation type="submission" date="2019-08" db="EMBL/GenBank/DDBJ databases">
        <authorList>
            <person name="Beers A.L."/>
            <person name="Becker A.J."/>
            <person name="Leyhe M.J."/>
            <person name="Li C.M."/>
            <person name="Maas J.R."/>
            <person name="Resendiz-Medina K.E."/>
            <person name="Seggerman F.M."/>
            <person name="Taylor S.B."/>
            <person name="Friedman J.A."/>
            <person name="Miller J.M."/>
            <person name="Boury N.M."/>
            <person name="Peters N.T."/>
            <person name="Gurney S.M.R."/>
            <person name="Garlena R.A."/>
            <person name="Russell D.A."/>
            <person name="Pope W.H."/>
            <person name="Jacobs-Sera D."/>
            <person name="Hatfull G.F."/>
        </authorList>
    </citation>
    <scope>NUCLEOTIDE SEQUENCE [LARGE SCALE GENOMIC DNA]</scope>
</reference>
<feature type="region of interest" description="Disordered" evidence="1">
    <location>
        <begin position="1"/>
        <end position="25"/>
    </location>
</feature>
<evidence type="ECO:0000256" key="1">
    <source>
        <dbReference type="SAM" id="MobiDB-lite"/>
    </source>
</evidence>
<evidence type="ECO:0000313" key="3">
    <source>
        <dbReference type="Proteomes" id="UP000326946"/>
    </source>
</evidence>
<gene>
    <name evidence="2" type="primary">55</name>
    <name evidence="2" type="ORF">SEA_PHRIEDRICE_55</name>
</gene>
<proteinExistence type="predicted"/>